<evidence type="ECO:0000313" key="3">
    <source>
        <dbReference type="Proteomes" id="UP001255416"/>
    </source>
</evidence>
<reference evidence="3" key="1">
    <citation type="submission" date="2023-05" db="EMBL/GenBank/DDBJ databases">
        <title>Sedimentitalea sp. nov. JM2-8.</title>
        <authorList>
            <person name="Huang J."/>
        </authorList>
    </citation>
    <scope>NUCLEOTIDE SEQUENCE [LARGE SCALE GENOMIC DNA]</scope>
    <source>
        <strain evidence="3">KHS03</strain>
    </source>
</reference>
<feature type="transmembrane region" description="Helical" evidence="1">
    <location>
        <begin position="72"/>
        <end position="91"/>
    </location>
</feature>
<evidence type="ECO:0000313" key="2">
    <source>
        <dbReference type="EMBL" id="MDU9006909.1"/>
    </source>
</evidence>
<feature type="transmembrane region" description="Helical" evidence="1">
    <location>
        <begin position="46"/>
        <end position="65"/>
    </location>
</feature>
<sequence length="128" mass="14377">MTAQRLQFLVALIFLVLGGWCLIFPAMVIRLTFLPEFAAATDQARFIMGCFGAQAVLTGTLMLTARFTPTTFLVFGLAGSIPFFAFNYWFVFVEPVLNQWMLLDFVGNLGILVAGIWGWRLSKQEQKV</sequence>
<keyword evidence="1" id="KW-0472">Membrane</keyword>
<protein>
    <submittedName>
        <fullName evidence="2">Uncharacterized protein</fullName>
    </submittedName>
</protein>
<accession>A0ABU3VL87</accession>
<keyword evidence="3" id="KW-1185">Reference proteome</keyword>
<organism evidence="2 3">
    <name type="scientific">Sedimentitalea todarodis</name>
    <dbReference type="NCBI Taxonomy" id="1631240"/>
    <lineage>
        <taxon>Bacteria</taxon>
        <taxon>Pseudomonadati</taxon>
        <taxon>Pseudomonadota</taxon>
        <taxon>Alphaproteobacteria</taxon>
        <taxon>Rhodobacterales</taxon>
        <taxon>Paracoccaceae</taxon>
        <taxon>Sedimentitalea</taxon>
    </lineage>
</organism>
<dbReference type="RefSeq" id="WP_316782328.1">
    <property type="nucleotide sequence ID" value="NZ_JASMWN010000035.1"/>
</dbReference>
<name>A0ABU3VL87_9RHOB</name>
<comment type="caution">
    <text evidence="2">The sequence shown here is derived from an EMBL/GenBank/DDBJ whole genome shotgun (WGS) entry which is preliminary data.</text>
</comment>
<proteinExistence type="predicted"/>
<dbReference type="EMBL" id="JASMWN010000035">
    <property type="protein sequence ID" value="MDU9006909.1"/>
    <property type="molecule type" value="Genomic_DNA"/>
</dbReference>
<keyword evidence="1" id="KW-1133">Transmembrane helix</keyword>
<keyword evidence="1" id="KW-0812">Transmembrane</keyword>
<feature type="transmembrane region" description="Helical" evidence="1">
    <location>
        <begin position="12"/>
        <end position="34"/>
    </location>
</feature>
<feature type="transmembrane region" description="Helical" evidence="1">
    <location>
        <begin position="97"/>
        <end position="119"/>
    </location>
</feature>
<dbReference type="Proteomes" id="UP001255416">
    <property type="component" value="Unassembled WGS sequence"/>
</dbReference>
<evidence type="ECO:0000256" key="1">
    <source>
        <dbReference type="SAM" id="Phobius"/>
    </source>
</evidence>
<gene>
    <name evidence="2" type="ORF">QO231_24050</name>
</gene>